<feature type="compositionally biased region" description="Acidic residues" evidence="1">
    <location>
        <begin position="8"/>
        <end position="19"/>
    </location>
</feature>
<evidence type="ECO:0000313" key="2">
    <source>
        <dbReference type="Proteomes" id="UP000887565"/>
    </source>
</evidence>
<dbReference type="Proteomes" id="UP000887565">
    <property type="component" value="Unplaced"/>
</dbReference>
<dbReference type="WBParaSite" id="nRc.2.0.1.t13078-RA">
    <property type="protein sequence ID" value="nRc.2.0.1.t13078-RA"/>
    <property type="gene ID" value="nRc.2.0.1.g13078"/>
</dbReference>
<organism evidence="2 3">
    <name type="scientific">Romanomermis culicivorax</name>
    <name type="common">Nematode worm</name>
    <dbReference type="NCBI Taxonomy" id="13658"/>
    <lineage>
        <taxon>Eukaryota</taxon>
        <taxon>Metazoa</taxon>
        <taxon>Ecdysozoa</taxon>
        <taxon>Nematoda</taxon>
        <taxon>Enoplea</taxon>
        <taxon>Dorylaimia</taxon>
        <taxon>Mermithida</taxon>
        <taxon>Mermithoidea</taxon>
        <taxon>Mermithidae</taxon>
        <taxon>Romanomermis</taxon>
    </lineage>
</organism>
<reference evidence="3" key="1">
    <citation type="submission" date="2022-11" db="UniProtKB">
        <authorList>
            <consortium name="WormBaseParasite"/>
        </authorList>
    </citation>
    <scope>IDENTIFICATION</scope>
</reference>
<accession>A0A915IGS6</accession>
<feature type="region of interest" description="Disordered" evidence="1">
    <location>
        <begin position="1"/>
        <end position="22"/>
    </location>
</feature>
<keyword evidence="2" id="KW-1185">Reference proteome</keyword>
<evidence type="ECO:0000313" key="3">
    <source>
        <dbReference type="WBParaSite" id="nRc.2.0.1.t13078-RA"/>
    </source>
</evidence>
<protein>
    <submittedName>
        <fullName evidence="3">Uncharacterized protein</fullName>
    </submittedName>
</protein>
<name>A0A915IGS6_ROMCU</name>
<sequence>MACFQLDLDSDDSKEDDQDSGLIMKNCSSDSLNSSPSSDIATPLAAIDNYFNFNDPKTTNRKISNRFIQRQRYKAHCQFDESWNVYSWFEESLEPLFSSEKSE</sequence>
<evidence type="ECO:0000256" key="1">
    <source>
        <dbReference type="SAM" id="MobiDB-lite"/>
    </source>
</evidence>
<dbReference type="AlphaFoldDB" id="A0A915IGS6"/>
<proteinExistence type="predicted"/>